<dbReference type="InParanoid" id="V4SY80"/>
<evidence type="ECO:0000313" key="2">
    <source>
        <dbReference type="EMBL" id="ESR52873.1"/>
    </source>
</evidence>
<dbReference type="KEGG" id="cic:CICLE_v100208482m"/>
<dbReference type="Proteomes" id="UP000030687">
    <property type="component" value="Unassembled WGS sequence"/>
</dbReference>
<evidence type="ECO:0000256" key="1">
    <source>
        <dbReference type="SAM" id="MobiDB-lite"/>
    </source>
</evidence>
<name>V4SY80_CITCL</name>
<protein>
    <submittedName>
        <fullName evidence="2">Uncharacterized protein</fullName>
    </submittedName>
</protein>
<reference evidence="2 3" key="1">
    <citation type="submission" date="2013-10" db="EMBL/GenBank/DDBJ databases">
        <authorList>
            <consortium name="International Citrus Genome Consortium"/>
            <person name="Jenkins J."/>
            <person name="Schmutz J."/>
            <person name="Prochnik S."/>
            <person name="Rokhsar D."/>
            <person name="Gmitter F."/>
            <person name="Ollitrault P."/>
            <person name="Machado M."/>
            <person name="Talon M."/>
            <person name="Wincker P."/>
            <person name="Jaillon O."/>
            <person name="Morgante M."/>
        </authorList>
    </citation>
    <scope>NUCLEOTIDE SEQUENCE</scope>
    <source>
        <strain evidence="3">cv. Clemenules</strain>
    </source>
</reference>
<feature type="non-terminal residue" evidence="2">
    <location>
        <position position="48"/>
    </location>
</feature>
<gene>
    <name evidence="2" type="ORF">CICLE_v100208482mg</name>
</gene>
<accession>V4SY80</accession>
<feature type="region of interest" description="Disordered" evidence="1">
    <location>
        <begin position="1"/>
        <end position="48"/>
    </location>
</feature>
<dbReference type="EMBL" id="KI536661">
    <property type="protein sequence ID" value="ESR52873.1"/>
    <property type="molecule type" value="Genomic_DNA"/>
</dbReference>
<evidence type="ECO:0000313" key="3">
    <source>
        <dbReference type="Proteomes" id="UP000030687"/>
    </source>
</evidence>
<dbReference type="Gramene" id="ESR52873">
    <property type="protein sequence ID" value="ESR52873"/>
    <property type="gene ID" value="CICLE_v100208482mg"/>
</dbReference>
<sequence length="48" mass="5231">MAESIREEPAAISANSTRSKLRYPLRSATKSKEEKPPVVDPSNSSASR</sequence>
<proteinExistence type="predicted"/>
<organism evidence="2 3">
    <name type="scientific">Citrus clementina</name>
    <name type="common">Clementine</name>
    <name type="synonym">Citrus deliciosa x Citrus sinensis</name>
    <dbReference type="NCBI Taxonomy" id="85681"/>
    <lineage>
        <taxon>Eukaryota</taxon>
        <taxon>Viridiplantae</taxon>
        <taxon>Streptophyta</taxon>
        <taxon>Embryophyta</taxon>
        <taxon>Tracheophyta</taxon>
        <taxon>Spermatophyta</taxon>
        <taxon>Magnoliopsida</taxon>
        <taxon>eudicotyledons</taxon>
        <taxon>Gunneridae</taxon>
        <taxon>Pentapetalae</taxon>
        <taxon>rosids</taxon>
        <taxon>malvids</taxon>
        <taxon>Sapindales</taxon>
        <taxon>Rutaceae</taxon>
        <taxon>Aurantioideae</taxon>
        <taxon>Citrus</taxon>
    </lineage>
</organism>
<dbReference type="AlphaFoldDB" id="V4SY80"/>
<keyword evidence="3" id="KW-1185">Reference proteome</keyword>